<feature type="region of interest" description="Disordered" evidence="1">
    <location>
        <begin position="35"/>
        <end position="64"/>
    </location>
</feature>
<protein>
    <submittedName>
        <fullName evidence="2">Uncharacterized protein</fullName>
    </submittedName>
</protein>
<feature type="region of interest" description="Disordered" evidence="1">
    <location>
        <begin position="484"/>
        <end position="598"/>
    </location>
</feature>
<feature type="compositionally biased region" description="Polar residues" evidence="1">
    <location>
        <begin position="52"/>
        <end position="62"/>
    </location>
</feature>
<gene>
    <name evidence="2" type="primary">AVEN_205106_1</name>
    <name evidence="2" type="ORF">NPIL_563441</name>
</gene>
<feature type="compositionally biased region" description="Acidic residues" evidence="1">
    <location>
        <begin position="568"/>
        <end position="580"/>
    </location>
</feature>
<proteinExistence type="predicted"/>
<evidence type="ECO:0000256" key="1">
    <source>
        <dbReference type="SAM" id="MobiDB-lite"/>
    </source>
</evidence>
<organism evidence="2 3">
    <name type="scientific">Nephila pilipes</name>
    <name type="common">Giant wood spider</name>
    <name type="synonym">Nephila maculata</name>
    <dbReference type="NCBI Taxonomy" id="299642"/>
    <lineage>
        <taxon>Eukaryota</taxon>
        <taxon>Metazoa</taxon>
        <taxon>Ecdysozoa</taxon>
        <taxon>Arthropoda</taxon>
        <taxon>Chelicerata</taxon>
        <taxon>Arachnida</taxon>
        <taxon>Araneae</taxon>
        <taxon>Araneomorphae</taxon>
        <taxon>Entelegynae</taxon>
        <taxon>Araneoidea</taxon>
        <taxon>Nephilidae</taxon>
        <taxon>Nephila</taxon>
    </lineage>
</organism>
<sequence length="598" mass="67168">MAYFKAARNRKNKPPKLCSEPFCKSYKNAGRLNKRTISNSDSIDENNNEQSTVTEMQTSDPDSNVLARELDSRRRVSSYNAPLTEKDPEIFRAEIFHEHAVGTTELDENMRNSPFEEMPSLKREVGKNIRPLRRRKQIDEVIAPNLKTLFLTTESHPSKPTLDSFITLLPQTSTAQKITTGSSDSEGMHLVKLVYKVKEEELDSIFGNANDSLSTANNQEPLTTPSLEDAVKMQNSMIKQMLKAMNNKRKQQFGTANKKTISLQKNKVSPIERLKNTKIVNSKVTNPAPISLKVTNNKYNQKEIRNYTSRSIMLNNFQKSLPQLQNLYNILTKLKHGGGVAPLGANKAELESSLLSLLKGSGALNLLAEEARKFLTTPSTVTPTLLELLEMALFKYADLLKKNEKDNKNQLGKGLEEKVVGREMEDEINKTSYTTQENQFNWPRRELQYALMTTRKSISADDEKVLNKSARVLEQLSTLYHVMKNHPSAKRNDSSGRKVRDSASRLARSDETEDETAVKDTTNDLALDSGTSSDNSVETDNGKEVRDLGIDEDGSSRIHLRAPAASTEDNDEETDADDLIYTETIPESSSLEETTLLE</sequence>
<comment type="caution">
    <text evidence="2">The sequence shown here is derived from an EMBL/GenBank/DDBJ whole genome shotgun (WGS) entry which is preliminary data.</text>
</comment>
<dbReference type="EMBL" id="BMAW01073065">
    <property type="protein sequence ID" value="GFT86102.1"/>
    <property type="molecule type" value="Genomic_DNA"/>
</dbReference>
<feature type="compositionally biased region" description="Basic and acidic residues" evidence="1">
    <location>
        <begin position="540"/>
        <end position="549"/>
    </location>
</feature>
<dbReference type="AlphaFoldDB" id="A0A8X6U6F0"/>
<evidence type="ECO:0000313" key="3">
    <source>
        <dbReference type="Proteomes" id="UP000887013"/>
    </source>
</evidence>
<reference evidence="2" key="1">
    <citation type="submission" date="2020-08" db="EMBL/GenBank/DDBJ databases">
        <title>Multicomponent nature underlies the extraordinary mechanical properties of spider dragline silk.</title>
        <authorList>
            <person name="Kono N."/>
            <person name="Nakamura H."/>
            <person name="Mori M."/>
            <person name="Yoshida Y."/>
            <person name="Ohtoshi R."/>
            <person name="Malay A.D."/>
            <person name="Moran D.A.P."/>
            <person name="Tomita M."/>
            <person name="Numata K."/>
            <person name="Arakawa K."/>
        </authorList>
    </citation>
    <scope>NUCLEOTIDE SEQUENCE</scope>
</reference>
<accession>A0A8X6U6F0</accession>
<name>A0A8X6U6F0_NEPPI</name>
<evidence type="ECO:0000313" key="2">
    <source>
        <dbReference type="EMBL" id="GFT86102.1"/>
    </source>
</evidence>
<dbReference type="OrthoDB" id="6457712at2759"/>
<feature type="compositionally biased region" description="Basic and acidic residues" evidence="1">
    <location>
        <begin position="490"/>
        <end position="522"/>
    </location>
</feature>
<feature type="compositionally biased region" description="Low complexity" evidence="1">
    <location>
        <begin position="582"/>
        <end position="598"/>
    </location>
</feature>
<dbReference type="Proteomes" id="UP000887013">
    <property type="component" value="Unassembled WGS sequence"/>
</dbReference>
<keyword evidence="3" id="KW-1185">Reference proteome</keyword>
<feature type="compositionally biased region" description="Polar residues" evidence="1">
    <location>
        <begin position="523"/>
        <end position="539"/>
    </location>
</feature>